<feature type="compositionally biased region" description="Basic residues" evidence="1">
    <location>
        <begin position="220"/>
        <end position="230"/>
    </location>
</feature>
<dbReference type="EMBL" id="CAXLJM020000060">
    <property type="protein sequence ID" value="CAL8119527.1"/>
    <property type="molecule type" value="Genomic_DNA"/>
</dbReference>
<proteinExistence type="predicted"/>
<feature type="region of interest" description="Disordered" evidence="1">
    <location>
        <begin position="143"/>
        <end position="270"/>
    </location>
</feature>
<feature type="compositionally biased region" description="Polar residues" evidence="1">
    <location>
        <begin position="147"/>
        <end position="157"/>
    </location>
</feature>
<organism evidence="2 3">
    <name type="scientific">Orchesella dallaii</name>
    <dbReference type="NCBI Taxonomy" id="48710"/>
    <lineage>
        <taxon>Eukaryota</taxon>
        <taxon>Metazoa</taxon>
        <taxon>Ecdysozoa</taxon>
        <taxon>Arthropoda</taxon>
        <taxon>Hexapoda</taxon>
        <taxon>Collembola</taxon>
        <taxon>Entomobryomorpha</taxon>
        <taxon>Entomobryoidea</taxon>
        <taxon>Orchesellidae</taxon>
        <taxon>Orchesellinae</taxon>
        <taxon>Orchesella</taxon>
    </lineage>
</organism>
<dbReference type="Proteomes" id="UP001642540">
    <property type="component" value="Unassembled WGS sequence"/>
</dbReference>
<keyword evidence="3" id="KW-1185">Reference proteome</keyword>
<sequence>MPGIGFCPREYLERDFYIVQTAGFQMPKNAVLKARFISEYFLVNGVFYKALMEFLKVFKIKLFDGPSFKSKVRFILPKWRKQNLAPPTLLYSRYSKLITDRIIKGTESFNPEEVKNEYINFINRFKPSSITSWSSTTYNLSHDKPTTPISSSQSKFTFPSGINKGNDKGNLVIERNSRSGKNRWSSSNIPVAREPRLNQGNSRNHHNNKPQGPPPPAQKPSHHRHHHHQQHKEGPPQPAHMRPDHRHLQRPVPAAQKSLREGEEPLDFKLRDISKDEQDEIDSLSTVKRNRRIRQIIRRRYPAIVKLLHVVLISSEMGVVQQVEEFDSALPGPSTSCSMNEREDCKRTCKQARISAPERVIQDRKSFCGNGGRLEFEECAPVALCRLGLRETKDVISAIIRSYYNASELTAEFHYDNEIRT</sequence>
<reference evidence="2 3" key="1">
    <citation type="submission" date="2024-08" db="EMBL/GenBank/DDBJ databases">
        <authorList>
            <person name="Cucini C."/>
            <person name="Frati F."/>
        </authorList>
    </citation>
    <scope>NUCLEOTIDE SEQUENCE [LARGE SCALE GENOMIC DNA]</scope>
</reference>
<evidence type="ECO:0000313" key="3">
    <source>
        <dbReference type="Proteomes" id="UP001642540"/>
    </source>
</evidence>
<evidence type="ECO:0000256" key="1">
    <source>
        <dbReference type="SAM" id="MobiDB-lite"/>
    </source>
</evidence>
<feature type="compositionally biased region" description="Basic and acidic residues" evidence="1">
    <location>
        <begin position="258"/>
        <end position="270"/>
    </location>
</feature>
<comment type="caution">
    <text evidence="2">The sequence shown here is derived from an EMBL/GenBank/DDBJ whole genome shotgun (WGS) entry which is preliminary data.</text>
</comment>
<gene>
    <name evidence="2" type="ORF">ODALV1_LOCUS18594</name>
</gene>
<evidence type="ECO:0000313" key="2">
    <source>
        <dbReference type="EMBL" id="CAL8119527.1"/>
    </source>
</evidence>
<accession>A0ABP1R4Z5</accession>
<protein>
    <submittedName>
        <fullName evidence="2">Uncharacterized protein</fullName>
    </submittedName>
</protein>
<name>A0ABP1R4Z5_9HEXA</name>